<dbReference type="OrthoDB" id="6252758at2759"/>
<name>A0A0C2N5N6_THEKT</name>
<proteinExistence type="predicted"/>
<sequence>MRARLDVAQSHISLSLRHRPPWSVFQDGSDNVISRQEFVCDIRRDVKTTPTLHQCVPLCGIAPTTRQRTFNAQAHTSMPRQLYNSLYCQPTEHFSRNTLCRTTQYTASCISIEPGALFGMEFTTHFGLHSQTIRLFDFAIHDIRYRTMYGTTTLYGAPFLTTLVRSDASMTSLYVTMPHLVTDAAFNVGLFPLHSPLLWESWLFSFPALRLHTECLAHNQHVHAHVVIRDISTTNTARTPSVVCVSMPIIIHRLGSRLINHDHITG</sequence>
<dbReference type="AlphaFoldDB" id="A0A0C2N5N6"/>
<dbReference type="EMBL" id="JWZT01002506">
    <property type="protein sequence ID" value="KII69222.1"/>
    <property type="molecule type" value="Genomic_DNA"/>
</dbReference>
<organism evidence="1 2">
    <name type="scientific">Thelohanellus kitauei</name>
    <name type="common">Myxosporean</name>
    <dbReference type="NCBI Taxonomy" id="669202"/>
    <lineage>
        <taxon>Eukaryota</taxon>
        <taxon>Metazoa</taxon>
        <taxon>Cnidaria</taxon>
        <taxon>Myxozoa</taxon>
        <taxon>Myxosporea</taxon>
        <taxon>Bivalvulida</taxon>
        <taxon>Platysporina</taxon>
        <taxon>Myxobolidae</taxon>
        <taxon>Thelohanellus</taxon>
    </lineage>
</organism>
<comment type="caution">
    <text evidence="1">The sequence shown here is derived from an EMBL/GenBank/DDBJ whole genome shotgun (WGS) entry which is preliminary data.</text>
</comment>
<dbReference type="Proteomes" id="UP000031668">
    <property type="component" value="Unassembled WGS sequence"/>
</dbReference>
<keyword evidence="2" id="KW-1185">Reference proteome</keyword>
<evidence type="ECO:0000313" key="2">
    <source>
        <dbReference type="Proteomes" id="UP000031668"/>
    </source>
</evidence>
<evidence type="ECO:0000313" key="1">
    <source>
        <dbReference type="EMBL" id="KII69222.1"/>
    </source>
</evidence>
<reference evidence="1 2" key="1">
    <citation type="journal article" date="2014" name="Genome Biol. Evol.">
        <title>The genome of the myxosporean Thelohanellus kitauei shows adaptations to nutrient acquisition within its fish host.</title>
        <authorList>
            <person name="Yang Y."/>
            <person name="Xiong J."/>
            <person name="Zhou Z."/>
            <person name="Huo F."/>
            <person name="Miao W."/>
            <person name="Ran C."/>
            <person name="Liu Y."/>
            <person name="Zhang J."/>
            <person name="Feng J."/>
            <person name="Wang M."/>
            <person name="Wang M."/>
            <person name="Wang L."/>
            <person name="Yao B."/>
        </authorList>
    </citation>
    <scope>NUCLEOTIDE SEQUENCE [LARGE SCALE GENOMIC DNA]</scope>
    <source>
        <strain evidence="1">Wuqing</strain>
    </source>
</reference>
<accession>A0A0C2N5N6</accession>
<gene>
    <name evidence="1" type="ORF">RF11_15296</name>
</gene>
<protein>
    <submittedName>
        <fullName evidence="1">Uncharacterized protein</fullName>
    </submittedName>
</protein>